<feature type="compositionally biased region" description="Basic and acidic residues" evidence="1">
    <location>
        <begin position="93"/>
        <end position="106"/>
    </location>
</feature>
<sequence>MFSLQENASRRFDPSMSRRTRKPEVFVENTNGFHENDLEMLSNVALENGNDSTQSSLDLCVLHQRSSLKELMTENCSRSKREEGISRSADISRGADEKKGEVLEGEERSSLAIVAKKSGFVGKYMKVLNHLIKEKGFHAKKRSMIKLPMR</sequence>
<gene>
    <name evidence="2" type="ORF">AXF42_Ash019409</name>
</gene>
<evidence type="ECO:0000313" key="3">
    <source>
        <dbReference type="Proteomes" id="UP000236161"/>
    </source>
</evidence>
<evidence type="ECO:0000256" key="1">
    <source>
        <dbReference type="SAM" id="MobiDB-lite"/>
    </source>
</evidence>
<keyword evidence="3" id="KW-1185">Reference proteome</keyword>
<accession>A0A2I0B4V1</accession>
<reference evidence="2 3" key="1">
    <citation type="journal article" date="2017" name="Nature">
        <title>The Apostasia genome and the evolution of orchids.</title>
        <authorList>
            <person name="Zhang G.Q."/>
            <person name="Liu K.W."/>
            <person name="Li Z."/>
            <person name="Lohaus R."/>
            <person name="Hsiao Y.Y."/>
            <person name="Niu S.C."/>
            <person name="Wang J.Y."/>
            <person name="Lin Y.C."/>
            <person name="Xu Q."/>
            <person name="Chen L.J."/>
            <person name="Yoshida K."/>
            <person name="Fujiwara S."/>
            <person name="Wang Z.W."/>
            <person name="Zhang Y.Q."/>
            <person name="Mitsuda N."/>
            <person name="Wang M."/>
            <person name="Liu G.H."/>
            <person name="Pecoraro L."/>
            <person name="Huang H.X."/>
            <person name="Xiao X.J."/>
            <person name="Lin M."/>
            <person name="Wu X.Y."/>
            <person name="Wu W.L."/>
            <person name="Chen Y.Y."/>
            <person name="Chang S.B."/>
            <person name="Sakamoto S."/>
            <person name="Ohme-Takagi M."/>
            <person name="Yagi M."/>
            <person name="Zeng S.J."/>
            <person name="Shen C.Y."/>
            <person name="Yeh C.M."/>
            <person name="Luo Y.B."/>
            <person name="Tsai W.C."/>
            <person name="Van de Peer Y."/>
            <person name="Liu Z.J."/>
        </authorList>
    </citation>
    <scope>NUCLEOTIDE SEQUENCE [LARGE SCALE GENOMIC DNA]</scope>
    <source>
        <strain evidence="3">cv. Shenzhen</strain>
        <tissue evidence="2">Stem</tissue>
    </source>
</reference>
<dbReference type="AlphaFoldDB" id="A0A2I0B4V1"/>
<feature type="region of interest" description="Disordered" evidence="1">
    <location>
        <begin position="1"/>
        <end position="26"/>
    </location>
</feature>
<evidence type="ECO:0000313" key="2">
    <source>
        <dbReference type="EMBL" id="PKA62826.1"/>
    </source>
</evidence>
<organism evidence="2 3">
    <name type="scientific">Apostasia shenzhenica</name>
    <dbReference type="NCBI Taxonomy" id="1088818"/>
    <lineage>
        <taxon>Eukaryota</taxon>
        <taxon>Viridiplantae</taxon>
        <taxon>Streptophyta</taxon>
        <taxon>Embryophyta</taxon>
        <taxon>Tracheophyta</taxon>
        <taxon>Spermatophyta</taxon>
        <taxon>Magnoliopsida</taxon>
        <taxon>Liliopsida</taxon>
        <taxon>Asparagales</taxon>
        <taxon>Orchidaceae</taxon>
        <taxon>Apostasioideae</taxon>
        <taxon>Apostasia</taxon>
    </lineage>
</organism>
<feature type="region of interest" description="Disordered" evidence="1">
    <location>
        <begin position="73"/>
        <end position="106"/>
    </location>
</feature>
<feature type="compositionally biased region" description="Basic and acidic residues" evidence="1">
    <location>
        <begin position="73"/>
        <end position="85"/>
    </location>
</feature>
<dbReference type="EMBL" id="KZ451913">
    <property type="protein sequence ID" value="PKA62826.1"/>
    <property type="molecule type" value="Genomic_DNA"/>
</dbReference>
<dbReference type="OrthoDB" id="1928482at2759"/>
<protein>
    <submittedName>
        <fullName evidence="2">Uncharacterized protein</fullName>
    </submittedName>
</protein>
<name>A0A2I0B4V1_9ASPA</name>
<proteinExistence type="predicted"/>
<dbReference type="Proteomes" id="UP000236161">
    <property type="component" value="Unassembled WGS sequence"/>
</dbReference>